<dbReference type="HOGENOM" id="CLU_043838_2_0_1"/>
<dbReference type="GO" id="GO:0005743">
    <property type="term" value="C:mitochondrial inner membrane"/>
    <property type="evidence" value="ECO:0007669"/>
    <property type="project" value="TreeGrafter"/>
</dbReference>
<dbReference type="GO" id="GO:1902600">
    <property type="term" value="P:proton transmembrane transport"/>
    <property type="evidence" value="ECO:0007669"/>
    <property type="project" value="TreeGrafter"/>
</dbReference>
<dbReference type="Proteomes" id="UP000030816">
    <property type="component" value="Unassembled WGS sequence"/>
</dbReference>
<evidence type="ECO:0000313" key="2">
    <source>
        <dbReference type="EMBL" id="KHN98044.1"/>
    </source>
</evidence>
<keyword evidence="3" id="KW-1185">Reference proteome</keyword>
<protein>
    <recommendedName>
        <fullName evidence="4">Mitochondrial K+-H+ exchange-related-domain-containing protein</fullName>
    </recommendedName>
</protein>
<feature type="region of interest" description="Disordered" evidence="1">
    <location>
        <begin position="258"/>
        <end position="283"/>
    </location>
</feature>
<evidence type="ECO:0008006" key="4">
    <source>
        <dbReference type="Google" id="ProtNLM"/>
    </source>
</evidence>
<accession>A0A0B2WWQ7</accession>
<evidence type="ECO:0000313" key="3">
    <source>
        <dbReference type="Proteomes" id="UP000030816"/>
    </source>
</evidence>
<dbReference type="AlphaFoldDB" id="A0A0B2WWQ7"/>
<feature type="region of interest" description="Disordered" evidence="1">
    <location>
        <begin position="192"/>
        <end position="213"/>
    </location>
</feature>
<sequence length="283" mass="32320">MRIFLLPLSTRRTFLYAQRLHATSPSSPPNKTSLLDRGAALAARKWAEWEKKPSGWQRRTVDYGNHAFRRIPYEEWGLKSVPPLSTRRQQDEVQGGETVQLVFPGSVLREEHVLEAAARLAGERDGLHRRRLAWCLVGMPMTLPFALVPIVPNLPFFYLAYRAWSHWRAVAGGRHVRWLVEQKLLTPTPSPTLDGLYRRAPKPVAPTAPGDTAGERMLLTREQVRSFSETLDIPALEIELERAIWQVERALLHADGRDETQKHLHGAPANDNVERRDSKEKKQ</sequence>
<dbReference type="EMBL" id="AZHE01000008">
    <property type="protein sequence ID" value="KHN98044.1"/>
    <property type="molecule type" value="Genomic_DNA"/>
</dbReference>
<comment type="caution">
    <text evidence="2">The sequence shown here is derived from an EMBL/GenBank/DDBJ whole genome shotgun (WGS) entry which is preliminary data.</text>
</comment>
<dbReference type="STRING" id="1081103.A0A0B2WWQ7"/>
<feature type="compositionally biased region" description="Basic and acidic residues" evidence="1">
    <location>
        <begin position="272"/>
        <end position="283"/>
    </location>
</feature>
<dbReference type="InterPro" id="IPR018786">
    <property type="entry name" value="Mit_KHE1"/>
</dbReference>
<dbReference type="GO" id="GO:0006813">
    <property type="term" value="P:potassium ion transport"/>
    <property type="evidence" value="ECO:0007669"/>
    <property type="project" value="TreeGrafter"/>
</dbReference>
<proteinExistence type="predicted"/>
<dbReference type="PANTHER" id="PTHR28062:SF1">
    <property type="entry name" value="TRANSMEMBRANE PROTEIN"/>
    <property type="match status" value="1"/>
</dbReference>
<reference evidence="2 3" key="1">
    <citation type="journal article" date="2014" name="Proc. Natl. Acad. Sci. U.S.A.">
        <title>Trajectory and genomic determinants of fungal-pathogen speciation and host adaptation.</title>
        <authorList>
            <person name="Hu X."/>
            <person name="Xiao G."/>
            <person name="Zheng P."/>
            <person name="Shang Y."/>
            <person name="Su Y."/>
            <person name="Zhang X."/>
            <person name="Liu X."/>
            <person name="Zhan S."/>
            <person name="St Leger R.J."/>
            <person name="Wang C."/>
        </authorList>
    </citation>
    <scope>NUCLEOTIDE SEQUENCE [LARGE SCALE GENOMIC DNA]</scope>
    <source>
        <strain evidence="2 3">ARSEF 1941</strain>
    </source>
</reference>
<dbReference type="Pfam" id="PF10173">
    <property type="entry name" value="Mit_KHE1"/>
    <property type="match status" value="1"/>
</dbReference>
<dbReference type="GeneID" id="63738260"/>
<evidence type="ECO:0000256" key="1">
    <source>
        <dbReference type="SAM" id="MobiDB-lite"/>
    </source>
</evidence>
<dbReference type="PANTHER" id="PTHR28062">
    <property type="entry name" value="K+-H+ EXCHANGE-LIKE PROTEIN"/>
    <property type="match status" value="1"/>
</dbReference>
<dbReference type="RefSeq" id="XP_040679110.1">
    <property type="nucleotide sequence ID" value="XM_040822604.1"/>
</dbReference>
<dbReference type="OrthoDB" id="5562676at2759"/>
<organism evidence="2 3">
    <name type="scientific">Metarhizium album (strain ARSEF 1941)</name>
    <dbReference type="NCBI Taxonomy" id="1081103"/>
    <lineage>
        <taxon>Eukaryota</taxon>
        <taxon>Fungi</taxon>
        <taxon>Dikarya</taxon>
        <taxon>Ascomycota</taxon>
        <taxon>Pezizomycotina</taxon>
        <taxon>Sordariomycetes</taxon>
        <taxon>Hypocreomycetidae</taxon>
        <taxon>Hypocreales</taxon>
        <taxon>Clavicipitaceae</taxon>
        <taxon>Metarhizium</taxon>
    </lineage>
</organism>
<gene>
    <name evidence="2" type="ORF">MAM_03805</name>
</gene>
<name>A0A0B2WWQ7_METAS</name>